<evidence type="ECO:0000313" key="10">
    <source>
        <dbReference type="Proteomes" id="UP000655759"/>
    </source>
</evidence>
<keyword evidence="5" id="KW-0862">Zinc</keyword>
<evidence type="ECO:0000256" key="7">
    <source>
        <dbReference type="ARBA" id="ARBA00048488"/>
    </source>
</evidence>
<dbReference type="GO" id="GO:0030091">
    <property type="term" value="P:protein repair"/>
    <property type="evidence" value="ECO:0007669"/>
    <property type="project" value="InterPro"/>
</dbReference>
<evidence type="ECO:0000256" key="2">
    <source>
        <dbReference type="ARBA" id="ARBA00007174"/>
    </source>
</evidence>
<dbReference type="PANTHER" id="PTHR10173:SF52">
    <property type="entry name" value="METHIONINE-R-SULFOXIDE REDUCTASE B1"/>
    <property type="match status" value="1"/>
</dbReference>
<dbReference type="Pfam" id="PF01641">
    <property type="entry name" value="SelR"/>
    <property type="match status" value="1"/>
</dbReference>
<dbReference type="PANTHER" id="PTHR10173">
    <property type="entry name" value="METHIONINE SULFOXIDE REDUCTASE"/>
    <property type="match status" value="1"/>
</dbReference>
<gene>
    <name evidence="9" type="primary">msrB</name>
    <name evidence="9" type="ORF">NUZ5A_51121</name>
</gene>
<evidence type="ECO:0000256" key="6">
    <source>
        <dbReference type="ARBA" id="ARBA00023002"/>
    </source>
</evidence>
<comment type="catalytic activity">
    <reaction evidence="7">
        <text>L-methionyl-[protein] + [thioredoxin]-disulfide + H2O = L-methionyl-(R)-S-oxide-[protein] + [thioredoxin]-dithiol</text>
        <dbReference type="Rhea" id="RHEA:24164"/>
        <dbReference type="Rhea" id="RHEA-COMP:10698"/>
        <dbReference type="Rhea" id="RHEA-COMP:10700"/>
        <dbReference type="Rhea" id="RHEA-COMP:12313"/>
        <dbReference type="Rhea" id="RHEA-COMP:12314"/>
        <dbReference type="ChEBI" id="CHEBI:15377"/>
        <dbReference type="ChEBI" id="CHEBI:16044"/>
        <dbReference type="ChEBI" id="CHEBI:29950"/>
        <dbReference type="ChEBI" id="CHEBI:45764"/>
        <dbReference type="ChEBI" id="CHEBI:50058"/>
        <dbReference type="EC" id="1.8.4.12"/>
    </reaction>
</comment>
<accession>A0A812F6U0</accession>
<keyword evidence="4" id="KW-0479">Metal-binding</keyword>
<comment type="similarity">
    <text evidence="2">Belongs to the MsrB Met sulfoxide reductase family.</text>
</comment>
<dbReference type="EC" id="1.8.4.12" evidence="3"/>
<evidence type="ECO:0000256" key="1">
    <source>
        <dbReference type="ARBA" id="ARBA00001947"/>
    </source>
</evidence>
<dbReference type="GO" id="GO:0033743">
    <property type="term" value="F:peptide-methionine (R)-S-oxide reductase activity"/>
    <property type="evidence" value="ECO:0007669"/>
    <property type="project" value="UniProtKB-EC"/>
</dbReference>
<keyword evidence="6 9" id="KW-0560">Oxidoreductase</keyword>
<evidence type="ECO:0000256" key="3">
    <source>
        <dbReference type="ARBA" id="ARBA00012499"/>
    </source>
</evidence>
<protein>
    <recommendedName>
        <fullName evidence="3">peptide-methionine (R)-S-oxide reductase</fullName>
        <ecNumber evidence="3">1.8.4.12</ecNumber>
    </recommendedName>
</protein>
<dbReference type="Proteomes" id="UP000655759">
    <property type="component" value="Unassembled WGS sequence"/>
</dbReference>
<dbReference type="FunFam" id="2.170.150.20:FF:000001">
    <property type="entry name" value="Peptide methionine sulfoxide reductase MsrB"/>
    <property type="match status" value="1"/>
</dbReference>
<evidence type="ECO:0000256" key="4">
    <source>
        <dbReference type="ARBA" id="ARBA00022723"/>
    </source>
</evidence>
<name>A0A812F6U0_9ARCH</name>
<evidence type="ECO:0000256" key="5">
    <source>
        <dbReference type="ARBA" id="ARBA00022833"/>
    </source>
</evidence>
<dbReference type="GO" id="GO:0046872">
    <property type="term" value="F:metal ion binding"/>
    <property type="evidence" value="ECO:0007669"/>
    <property type="project" value="UniProtKB-KW"/>
</dbReference>
<comment type="cofactor">
    <cofactor evidence="1">
        <name>Zn(2+)</name>
        <dbReference type="ChEBI" id="CHEBI:29105"/>
    </cofactor>
</comment>
<reference evidence="9" key="1">
    <citation type="submission" date="2021-02" db="EMBL/GenBank/DDBJ databases">
        <authorList>
            <person name="Han P."/>
        </authorList>
    </citation>
    <scope>NUCLEOTIDE SEQUENCE</scope>
    <source>
        <strain evidence="9">Candidatus Nitrosotenuis uzonensis 5A</strain>
    </source>
</reference>
<feature type="domain" description="MsrB" evidence="8">
    <location>
        <begin position="8"/>
        <end position="130"/>
    </location>
</feature>
<dbReference type="InterPro" id="IPR002579">
    <property type="entry name" value="Met_Sox_Rdtase_MsrB_dom"/>
</dbReference>
<dbReference type="PROSITE" id="PS51790">
    <property type="entry name" value="MSRB"/>
    <property type="match status" value="1"/>
</dbReference>
<sequence>MDKIRKTDEEWKNILTEEQYNVCRRKATEAPFSGTYNYCKENGTYKCACCGNKLFGSEAKFDSGTGWPSFFEPISEDSIKYETDSSFGMLRTEVMCAKCDAHLGHVFEDGPAPTFSRFCINSVSLNLEKS</sequence>
<evidence type="ECO:0000259" key="8">
    <source>
        <dbReference type="PROSITE" id="PS51790"/>
    </source>
</evidence>
<dbReference type="GO" id="GO:0006979">
    <property type="term" value="P:response to oxidative stress"/>
    <property type="evidence" value="ECO:0007669"/>
    <property type="project" value="InterPro"/>
</dbReference>
<comment type="caution">
    <text evidence="9">The sequence shown here is derived from an EMBL/GenBank/DDBJ whole genome shotgun (WGS) entry which is preliminary data.</text>
</comment>
<dbReference type="InterPro" id="IPR028427">
    <property type="entry name" value="Met_Sox_Rdtase_MsrB"/>
</dbReference>
<evidence type="ECO:0000313" key="9">
    <source>
        <dbReference type="EMBL" id="CAE6501145.1"/>
    </source>
</evidence>
<dbReference type="GO" id="GO:0005737">
    <property type="term" value="C:cytoplasm"/>
    <property type="evidence" value="ECO:0007669"/>
    <property type="project" value="TreeGrafter"/>
</dbReference>
<dbReference type="EMBL" id="CAJNAQ010000005">
    <property type="protein sequence ID" value="CAE6501145.1"/>
    <property type="molecule type" value="Genomic_DNA"/>
</dbReference>
<dbReference type="InterPro" id="IPR011057">
    <property type="entry name" value="Mss4-like_sf"/>
</dbReference>
<organism evidence="9 10">
    <name type="scientific">Candidatus Nitrosotenuis uzonensis</name>
    <dbReference type="NCBI Taxonomy" id="1407055"/>
    <lineage>
        <taxon>Archaea</taxon>
        <taxon>Nitrososphaerota</taxon>
        <taxon>Candidatus Nitrosotenuis</taxon>
    </lineage>
</organism>
<dbReference type="Gene3D" id="2.170.150.20">
    <property type="entry name" value="Peptide methionine sulfoxide reductase"/>
    <property type="match status" value="1"/>
</dbReference>
<proteinExistence type="inferred from homology"/>
<dbReference type="SUPFAM" id="SSF51316">
    <property type="entry name" value="Mss4-like"/>
    <property type="match status" value="1"/>
</dbReference>
<dbReference type="AlphaFoldDB" id="A0A812F6U0"/>
<dbReference type="NCBIfam" id="TIGR00357">
    <property type="entry name" value="peptide-methionine (R)-S-oxide reductase MsrB"/>
    <property type="match status" value="1"/>
</dbReference>